<dbReference type="EMBL" id="ACFT01000065">
    <property type="protein sequence ID" value="EEV24582.1"/>
    <property type="molecule type" value="Genomic_DNA"/>
</dbReference>
<organism evidence="1 2">
    <name type="scientific">Actinobacillus minor 202</name>
    <dbReference type="NCBI Taxonomy" id="591023"/>
    <lineage>
        <taxon>Bacteria</taxon>
        <taxon>Pseudomonadati</taxon>
        <taxon>Pseudomonadota</taxon>
        <taxon>Gammaproteobacteria</taxon>
        <taxon>Pasteurellales</taxon>
        <taxon>Pasteurellaceae</taxon>
        <taxon>Actinobacillus</taxon>
    </lineage>
</organism>
<gene>
    <name evidence="1" type="ORF">AM202_00110</name>
</gene>
<keyword evidence="2" id="KW-1185">Reference proteome</keyword>
<protein>
    <submittedName>
        <fullName evidence="1">Uncharacterized protein</fullName>
    </submittedName>
</protein>
<dbReference type="RefSeq" id="WP_005819927.1">
    <property type="nucleotide sequence ID" value="NZ_ACFT01000065.1"/>
</dbReference>
<sequence>MLGFKEIIERKNKVVLNDFLLSSMEDDEDSLNEAEFYKDYYEARNVAEAANYYDNLVKELKLKM</sequence>
<name>A0ABP2GRM8_9PAST</name>
<reference evidence="1 2" key="1">
    <citation type="journal article" date="2010" name="Vet. Microbiol.">
        <title>Production of haemolysins by strains of the Actinobacillus minor/porcitonsillarum complex.</title>
        <authorList>
            <person name="Arya G."/>
            <person name="Niven D.F."/>
        </authorList>
    </citation>
    <scope>NUCLEOTIDE SEQUENCE [LARGE SCALE GENOMIC DNA]</scope>
    <source>
        <strain evidence="2">strain 202</strain>
    </source>
</reference>
<proteinExistence type="predicted"/>
<evidence type="ECO:0000313" key="1">
    <source>
        <dbReference type="EMBL" id="EEV24582.1"/>
    </source>
</evidence>
<dbReference type="Proteomes" id="UP000003394">
    <property type="component" value="Unassembled WGS sequence"/>
</dbReference>
<evidence type="ECO:0000313" key="2">
    <source>
        <dbReference type="Proteomes" id="UP000003394"/>
    </source>
</evidence>
<comment type="caution">
    <text evidence="1">The sequence shown here is derived from an EMBL/GenBank/DDBJ whole genome shotgun (WGS) entry which is preliminary data.</text>
</comment>
<accession>A0ABP2GRM8</accession>